<dbReference type="GO" id="GO:0008270">
    <property type="term" value="F:zinc ion binding"/>
    <property type="evidence" value="ECO:0007669"/>
    <property type="project" value="UniProtKB-KW"/>
</dbReference>
<dbReference type="AlphaFoldDB" id="A0A0L0BZ91"/>
<evidence type="ECO:0000256" key="4">
    <source>
        <dbReference type="ARBA" id="ARBA00022737"/>
    </source>
</evidence>
<evidence type="ECO:0000256" key="12">
    <source>
        <dbReference type="ARBA" id="ARBA00068792"/>
    </source>
</evidence>
<dbReference type="Gene3D" id="3.30.160.60">
    <property type="entry name" value="Classic Zinc Finger"/>
    <property type="match status" value="2"/>
</dbReference>
<dbReference type="PANTHER" id="PTHR14196:SF0">
    <property type="entry name" value="PROTEIN BOWEL"/>
    <property type="match status" value="1"/>
</dbReference>
<keyword evidence="11" id="KW-0539">Nucleus</keyword>
<dbReference type="SUPFAM" id="SSF57667">
    <property type="entry name" value="beta-beta-alpha zinc fingers"/>
    <property type="match status" value="1"/>
</dbReference>
<evidence type="ECO:0000256" key="10">
    <source>
        <dbReference type="ARBA" id="ARBA00023163"/>
    </source>
</evidence>
<feature type="domain" description="C2H2-type" evidence="14">
    <location>
        <begin position="26"/>
        <end position="53"/>
    </location>
</feature>
<dbReference type="OMA" id="RTHKDDV"/>
<keyword evidence="2" id="KW-0217">Developmental protein</keyword>
<accession>A0A0L0BZ91</accession>
<keyword evidence="4" id="KW-0677">Repeat</keyword>
<evidence type="ECO:0000256" key="6">
    <source>
        <dbReference type="ARBA" id="ARBA00022788"/>
    </source>
</evidence>
<dbReference type="FunFam" id="3.30.160.60:FF:001793">
    <property type="entry name" value="Blast:Protein drumstick"/>
    <property type="match status" value="1"/>
</dbReference>
<evidence type="ECO:0000256" key="3">
    <source>
        <dbReference type="ARBA" id="ARBA00022723"/>
    </source>
</evidence>
<keyword evidence="9" id="KW-0238">DNA-binding</keyword>
<keyword evidence="16" id="KW-1185">Reference proteome</keyword>
<dbReference type="EMBL" id="JRES01001119">
    <property type="protein sequence ID" value="KNC25367.1"/>
    <property type="molecule type" value="Genomic_DNA"/>
</dbReference>
<keyword evidence="5 13" id="KW-0863">Zinc-finger</keyword>
<protein>
    <recommendedName>
        <fullName evidence="12">Protein drumstick</fullName>
    </recommendedName>
</protein>
<keyword evidence="8" id="KW-0805">Transcription regulation</keyword>
<reference evidence="15 16" key="1">
    <citation type="journal article" date="2015" name="Nat. Commun.">
        <title>Lucilia cuprina genome unlocks parasitic fly biology to underpin future interventions.</title>
        <authorList>
            <person name="Anstead C.A."/>
            <person name="Korhonen P.K."/>
            <person name="Young N.D."/>
            <person name="Hall R.S."/>
            <person name="Jex A.R."/>
            <person name="Murali S.C."/>
            <person name="Hughes D.S."/>
            <person name="Lee S.F."/>
            <person name="Perry T."/>
            <person name="Stroehlein A.J."/>
            <person name="Ansell B.R."/>
            <person name="Breugelmans B."/>
            <person name="Hofmann A."/>
            <person name="Qu J."/>
            <person name="Dugan S."/>
            <person name="Lee S.L."/>
            <person name="Chao H."/>
            <person name="Dinh H."/>
            <person name="Han Y."/>
            <person name="Doddapaneni H.V."/>
            <person name="Worley K.C."/>
            <person name="Muzny D.M."/>
            <person name="Ioannidis P."/>
            <person name="Waterhouse R.M."/>
            <person name="Zdobnov E.M."/>
            <person name="James P.J."/>
            <person name="Bagnall N.H."/>
            <person name="Kotze A.C."/>
            <person name="Gibbs R.A."/>
            <person name="Richards S."/>
            <person name="Batterham P."/>
            <person name="Gasser R.B."/>
        </authorList>
    </citation>
    <scope>NUCLEOTIDE SEQUENCE [LARGE SCALE GENOMIC DNA]</scope>
    <source>
        <strain evidence="15 16">LS</strain>
        <tissue evidence="15">Full body</tissue>
    </source>
</reference>
<dbReference type="PROSITE" id="PS00028">
    <property type="entry name" value="ZINC_FINGER_C2H2_1"/>
    <property type="match status" value="1"/>
</dbReference>
<dbReference type="Pfam" id="PF00096">
    <property type="entry name" value="zf-C2H2"/>
    <property type="match status" value="2"/>
</dbReference>
<evidence type="ECO:0000256" key="1">
    <source>
        <dbReference type="ARBA" id="ARBA00004123"/>
    </source>
</evidence>
<dbReference type="GO" id="GO:0007366">
    <property type="term" value="P:periodic partitioning by pair rule gene"/>
    <property type="evidence" value="ECO:0007669"/>
    <property type="project" value="UniProtKB-KW"/>
</dbReference>
<keyword evidence="7" id="KW-0862">Zinc</keyword>
<feature type="domain" description="C2H2-type" evidence="14">
    <location>
        <begin position="55"/>
        <end position="74"/>
    </location>
</feature>
<evidence type="ECO:0000256" key="2">
    <source>
        <dbReference type="ARBA" id="ARBA00022473"/>
    </source>
</evidence>
<dbReference type="PROSITE" id="PS50157">
    <property type="entry name" value="ZINC_FINGER_C2H2_2"/>
    <property type="match status" value="2"/>
</dbReference>
<dbReference type="GO" id="GO:0000981">
    <property type="term" value="F:DNA-binding transcription factor activity, RNA polymerase II-specific"/>
    <property type="evidence" value="ECO:0007669"/>
    <property type="project" value="TreeGrafter"/>
</dbReference>
<evidence type="ECO:0000256" key="5">
    <source>
        <dbReference type="ARBA" id="ARBA00022771"/>
    </source>
</evidence>
<keyword evidence="6" id="KW-0562">Pair-rule protein</keyword>
<keyword evidence="10" id="KW-0804">Transcription</keyword>
<comment type="subcellular location">
    <subcellularLocation>
        <location evidence="1">Nucleus</location>
    </subcellularLocation>
</comment>
<evidence type="ECO:0000256" key="11">
    <source>
        <dbReference type="ARBA" id="ARBA00023242"/>
    </source>
</evidence>
<dbReference type="OrthoDB" id="9451254at2759"/>
<dbReference type="InterPro" id="IPR050717">
    <property type="entry name" value="C2H2-ZF_Transcription_Reg"/>
</dbReference>
<dbReference type="GO" id="GO:0005634">
    <property type="term" value="C:nucleus"/>
    <property type="evidence" value="ECO:0007669"/>
    <property type="project" value="UniProtKB-SubCell"/>
</dbReference>
<dbReference type="SMR" id="A0A0L0BZ91"/>
<dbReference type="PANTHER" id="PTHR14196">
    <property type="entry name" value="ODD-SKIPPED - RELATED"/>
    <property type="match status" value="1"/>
</dbReference>
<sequence length="81" mass="10120">MFAVMRIDNDDCRSDFRRKMRPKCEFICKYCQRRFTKPYNLMIHERTHKSPEITYSCEVCGKYFKQRDNLRQHRCSQCVWR</sequence>
<name>A0A0L0BZ91_LUCCU</name>
<proteinExistence type="predicted"/>
<evidence type="ECO:0000256" key="9">
    <source>
        <dbReference type="ARBA" id="ARBA00023125"/>
    </source>
</evidence>
<evidence type="ECO:0000256" key="13">
    <source>
        <dbReference type="PROSITE-ProRule" id="PRU00042"/>
    </source>
</evidence>
<evidence type="ECO:0000256" key="8">
    <source>
        <dbReference type="ARBA" id="ARBA00023015"/>
    </source>
</evidence>
<organism evidence="15 16">
    <name type="scientific">Lucilia cuprina</name>
    <name type="common">Green bottle fly</name>
    <name type="synonym">Australian sheep blowfly</name>
    <dbReference type="NCBI Taxonomy" id="7375"/>
    <lineage>
        <taxon>Eukaryota</taxon>
        <taxon>Metazoa</taxon>
        <taxon>Ecdysozoa</taxon>
        <taxon>Arthropoda</taxon>
        <taxon>Hexapoda</taxon>
        <taxon>Insecta</taxon>
        <taxon>Pterygota</taxon>
        <taxon>Neoptera</taxon>
        <taxon>Endopterygota</taxon>
        <taxon>Diptera</taxon>
        <taxon>Brachycera</taxon>
        <taxon>Muscomorpha</taxon>
        <taxon>Oestroidea</taxon>
        <taxon>Calliphoridae</taxon>
        <taxon>Luciliinae</taxon>
        <taxon>Lucilia</taxon>
    </lineage>
</organism>
<evidence type="ECO:0000256" key="7">
    <source>
        <dbReference type="ARBA" id="ARBA00022833"/>
    </source>
</evidence>
<evidence type="ECO:0000259" key="14">
    <source>
        <dbReference type="PROSITE" id="PS50157"/>
    </source>
</evidence>
<dbReference type="Proteomes" id="UP000037069">
    <property type="component" value="Unassembled WGS sequence"/>
</dbReference>
<evidence type="ECO:0000313" key="16">
    <source>
        <dbReference type="Proteomes" id="UP000037069"/>
    </source>
</evidence>
<dbReference type="InterPro" id="IPR013087">
    <property type="entry name" value="Znf_C2H2_type"/>
</dbReference>
<comment type="caution">
    <text evidence="15">The sequence shown here is derived from an EMBL/GenBank/DDBJ whole genome shotgun (WGS) entry which is preliminary data.</text>
</comment>
<dbReference type="FunFam" id="3.30.160.60:FF:000712">
    <property type="entry name" value="Drumstick, isoform C"/>
    <property type="match status" value="1"/>
</dbReference>
<gene>
    <name evidence="15" type="ORF">FF38_07578</name>
</gene>
<evidence type="ECO:0000313" key="15">
    <source>
        <dbReference type="EMBL" id="KNC25367.1"/>
    </source>
</evidence>
<dbReference type="GO" id="GO:0000977">
    <property type="term" value="F:RNA polymerase II transcription regulatory region sequence-specific DNA binding"/>
    <property type="evidence" value="ECO:0007669"/>
    <property type="project" value="TreeGrafter"/>
</dbReference>
<dbReference type="InterPro" id="IPR036236">
    <property type="entry name" value="Znf_C2H2_sf"/>
</dbReference>
<dbReference type="SMART" id="SM00355">
    <property type="entry name" value="ZnF_C2H2"/>
    <property type="match status" value="2"/>
</dbReference>
<keyword evidence="3" id="KW-0479">Metal-binding</keyword>